<dbReference type="GO" id="GO:0050808">
    <property type="term" value="P:synapse organization"/>
    <property type="evidence" value="ECO:0007669"/>
    <property type="project" value="TreeGrafter"/>
</dbReference>
<dbReference type="EMBL" id="BPLQ01006580">
    <property type="protein sequence ID" value="GIY23754.1"/>
    <property type="molecule type" value="Genomic_DNA"/>
</dbReference>
<organism evidence="5 6">
    <name type="scientific">Caerostris darwini</name>
    <dbReference type="NCBI Taxonomy" id="1538125"/>
    <lineage>
        <taxon>Eukaryota</taxon>
        <taxon>Metazoa</taxon>
        <taxon>Ecdysozoa</taxon>
        <taxon>Arthropoda</taxon>
        <taxon>Chelicerata</taxon>
        <taxon>Arachnida</taxon>
        <taxon>Araneae</taxon>
        <taxon>Araneomorphae</taxon>
        <taxon>Entelegynae</taxon>
        <taxon>Araneoidea</taxon>
        <taxon>Araneidae</taxon>
        <taxon>Caerostris</taxon>
    </lineage>
</organism>
<dbReference type="GO" id="GO:0005886">
    <property type="term" value="C:plasma membrane"/>
    <property type="evidence" value="ECO:0007669"/>
    <property type="project" value="TreeGrafter"/>
</dbReference>
<feature type="domain" description="Ig-like" evidence="4">
    <location>
        <begin position="697"/>
        <end position="788"/>
    </location>
</feature>
<keyword evidence="3" id="KW-0732">Signal</keyword>
<comment type="caution">
    <text evidence="5">The sequence shown here is derived from an EMBL/GenBank/DDBJ whole genome shotgun (WGS) entry which is preliminary data.</text>
</comment>
<feature type="domain" description="Ig-like" evidence="4">
    <location>
        <begin position="886"/>
        <end position="977"/>
    </location>
</feature>
<dbReference type="PRINTS" id="PR01832">
    <property type="entry name" value="VEGFRECEPTOR"/>
</dbReference>
<dbReference type="GO" id="GO:0030424">
    <property type="term" value="C:axon"/>
    <property type="evidence" value="ECO:0007669"/>
    <property type="project" value="TreeGrafter"/>
</dbReference>
<feature type="domain" description="Ig-like" evidence="4">
    <location>
        <begin position="1890"/>
        <end position="1974"/>
    </location>
</feature>
<feature type="domain" description="Ig-like" evidence="4">
    <location>
        <begin position="1797"/>
        <end position="1883"/>
    </location>
</feature>
<keyword evidence="6" id="KW-1185">Reference proteome</keyword>
<feature type="domain" description="Ig-like" evidence="4">
    <location>
        <begin position="1321"/>
        <end position="1413"/>
    </location>
</feature>
<dbReference type="GO" id="GO:0043025">
    <property type="term" value="C:neuronal cell body"/>
    <property type="evidence" value="ECO:0007669"/>
    <property type="project" value="TreeGrafter"/>
</dbReference>
<accession>A0AAV4RST1</accession>
<evidence type="ECO:0000256" key="1">
    <source>
        <dbReference type="ARBA" id="ARBA00023157"/>
    </source>
</evidence>
<feature type="domain" description="Ig-like" evidence="4">
    <location>
        <begin position="1143"/>
        <end position="1234"/>
    </location>
</feature>
<dbReference type="SUPFAM" id="SSF48726">
    <property type="entry name" value="Immunoglobulin"/>
    <property type="match status" value="24"/>
</dbReference>
<sequence length="2273" mass="245724">MISISVLTLSLLAAVVRTSLAGEPPVVAAFNFPSALKEGERGSAICTIRSGDTPLEFQWLKDGQDVNEIEGVKIQSVMDSSFLVISSVTSKSSGNYTCIVKNSFGSDRYTSVLAVTDLSYILDHFKYMFFVTKIAPPTWKTEPKDVYTKEGENEIIQCEALGVPQPQIKWKKDDTENSFISGDPGSSIQALSSGSLSFSKIDAAMQGSYTCIADNTIGTPLSKTVFVKVRDAPVMTPFNFPSALREGERGHAACAVRSGDIPLEFSWLKDGNDLQEINGIKIQSLTDSSVLSISSVTSESSGNYTCIVKNSFGTPPTWSVEPKDIDTQEGENEVIHCEANGVPAPEIRWMHGLIEKASIISGDVASSTRVLPNGALSLSKVEASMQGSYTCVADNKFGTPLSKTIFVKVREPPIVAPFNFPPGLKEGERGSAICTIKSGDRPFEFQWLKDGEVVRENSNIKIQSVLDSSFLVIEAVTPESSGNYTCIVKNSHGSDRFIAILTVTAPPTWLKEPVDTLVQEGDILTVDCTASGVPSPTIRWKSGETSTDSISTDSSAAIRVTSSGSLVINKVEANMKGIYTCVADNGFGKPLLKSISISVREPPTVAPFNFPPGLKEGERGSAACTIKSGEKPFEFQWMKNGEIVGESSNIRIQSVLDTSLLVIEAVTSESSGNYTCIVKNSYGSDRFIATLTVTAPPTWLKEPSDKLAQEGDSLTVECTASGVPTPTIKWRSGDGRSDEISSDTSASIRVTTFGSLVINKVEANMKGIYTCEADNGFGKPLLKSISISVRDPPKVAPFNFPPGLKEGEQGSVTCTVRSGDRPIELQWLKDDKEMMESSTVRIQSSGDYSILLIQSVIPESSGNYTCIVKNTYGSDRYTATLTVSAPPVWLTQPSDILAQEGDSISMKCSADGEPKPSIKWFRGTEKVVIGEDSTLGINISPTGTLIFTKVEYTMQGTYTCVADNGLGKPLSQTVNLSVRVQLTIVSITPDAPVIAPFMFPPALKEGERGSVTCTIRSGDRPVEFNWKKDGNDLMVSSTVYIQSVKDSSILAIESVTSKSSGNYTCIVSNSYGRDQLTASLTVTGAQKGFVSKDLTSNIHVSESGSLIIGKVEASMQGPYTCEANNGFGDSLKKEILISVRDGPVVSPFMFPPALKEGERGSAICTIRSGDRPVEFQWKKNGEILQKASSVDIQSLKDSSFLIIESVTSKSSGNYTCIVSNAYGKDEYTASLTVTGDKDIASNDPSDSIRMSPTGSLIIQKVEAAMKGPYTCEAENGFGSPLKKTIHVSVRGEKPVKMRSSAYIFTILFLINIASTKAGDAPVLVPFSFPSALKEGERGSTICTVRSGDRPLEFQWLKDGENMITNTNIDIQSVKDTSSILSIESVISKSSGNYTCIVKNAFGSDRHTANLAVSAPPVWLNEPMDVLAKEGDLVTIPCQATGVPQPTITWTTVKGKIENSSELTAVMKYDSTGTLTISRADASLKGSYNCIADNGFGTAIRKTINLSIQDAPRLQPISLPDMVSVGEKVITVCGVKVGSKPMTFKWSKDGKDIKNIPQASVEVADDYSMLSITSATKENMGNYTCTVENNFGKDETSFPLVIKAPPSWVHIPHDVKTSEDKPVLMDCVADGHPRPTVSWMKDENLVQELNPVGSNENSISVFSNGSLFISHVKSNHAGIYTCIASNNVDPSLKSSASLLVNDTPVIQPFTFPETASQGQRVTAACGILQGSKPLTFQWMKDGKEITDVPNTSVDVQAEYSVLTISPASKNNVGNYTCIVRNSLGQHSHDASFALKEAPSWIKEPEDIVGIEGQRIEIKCSADGLPKPEISWKKTLETQTIELGDFADQQKDGTLVISSLRIQNAGTYVCEAKNGIGSFLQKVITVYVHGPPKLHQILFPEYVPLGKKVTVVCTTFSGSTPFTFVWRKDGKDIKDIPNVIVDIQRDYSALTIGPAQTENVGNYTCSAENKFGKDFTHGTLMLRAPPVWIVEPVDTSVAAGEKLFLNCLAEGHPKPKVSWKFKSFREDNIQPVKEDSNTQIFNNGTLFIASIREQNSGIYVCNASNDLDSTISKSVTVNVNDPPSIQPFNFPEFSTVDQTAVVTCAVAQGTKPLKFRWLKDGKEIESVPNSSVHTLAGFSVLTVGPASRENVGNYTCLVNNSYGKDSYTTSFVLNEPPVWIQEPQDVHVNENDFLELVCIAFGHPAPKVSWKKLNGGTLLNSERIDSTSNMQVFNNGSLIIYNVKDDTRGSYQCTASNDVGEKLEKKVEIFVSGKN</sequence>
<feature type="domain" description="Ig-like" evidence="4">
    <location>
        <begin position="413"/>
        <end position="504"/>
    </location>
</feature>
<dbReference type="PROSITE" id="PS50835">
    <property type="entry name" value="IG_LIKE"/>
    <property type="match status" value="22"/>
</dbReference>
<dbReference type="Pfam" id="PF07679">
    <property type="entry name" value="I-set"/>
    <property type="match status" value="12"/>
</dbReference>
<dbReference type="FunFam" id="2.60.40.10:FF:000032">
    <property type="entry name" value="palladin isoform X1"/>
    <property type="match status" value="2"/>
</dbReference>
<dbReference type="GO" id="GO:0007156">
    <property type="term" value="P:homophilic cell adhesion via plasma membrane adhesion molecules"/>
    <property type="evidence" value="ECO:0007669"/>
    <property type="project" value="TreeGrafter"/>
</dbReference>
<proteinExistence type="predicted"/>
<feature type="domain" description="Ig-like" evidence="4">
    <location>
        <begin position="507"/>
        <end position="598"/>
    </location>
</feature>
<feature type="domain" description="Ig-like" evidence="4">
    <location>
        <begin position="2081"/>
        <end position="2172"/>
    </location>
</feature>
<dbReference type="InterPro" id="IPR050958">
    <property type="entry name" value="Cell_Adh-Cytoskel_Orgn"/>
</dbReference>
<feature type="domain" description="Ig-like" evidence="4">
    <location>
        <begin position="1605"/>
        <end position="1698"/>
    </location>
</feature>
<evidence type="ECO:0000259" key="4">
    <source>
        <dbReference type="PROSITE" id="PS50835"/>
    </source>
</evidence>
<feature type="domain" description="Ig-like" evidence="4">
    <location>
        <begin position="1511"/>
        <end position="1600"/>
    </location>
</feature>
<evidence type="ECO:0000313" key="5">
    <source>
        <dbReference type="EMBL" id="GIY23754.1"/>
    </source>
</evidence>
<dbReference type="PANTHER" id="PTHR45080:SF34">
    <property type="entry name" value="MYOSIN LIGHT CHAIN KINASE, SMOOTH MUSCLE-LIKE"/>
    <property type="match status" value="1"/>
</dbReference>
<dbReference type="SMART" id="SM00409">
    <property type="entry name" value="IG"/>
    <property type="match status" value="23"/>
</dbReference>
<gene>
    <name evidence="5" type="primary">Ttn</name>
    <name evidence="5" type="ORF">CDAR_541331</name>
</gene>
<dbReference type="FunFam" id="2.60.40.10:FF:000104">
    <property type="entry name" value="Down syndrome cell adhesion molecule b"/>
    <property type="match status" value="2"/>
</dbReference>
<feature type="domain" description="Ig-like" evidence="4">
    <location>
        <begin position="793"/>
        <end position="884"/>
    </location>
</feature>
<dbReference type="SMART" id="SM00408">
    <property type="entry name" value="IGc2"/>
    <property type="match status" value="22"/>
</dbReference>
<dbReference type="InterPro" id="IPR003599">
    <property type="entry name" value="Ig_sub"/>
</dbReference>
<dbReference type="InterPro" id="IPR003598">
    <property type="entry name" value="Ig_sub2"/>
</dbReference>
<dbReference type="Pfam" id="PF13927">
    <property type="entry name" value="Ig_3"/>
    <property type="match status" value="10"/>
</dbReference>
<feature type="signal peptide" evidence="3">
    <location>
        <begin position="1"/>
        <end position="21"/>
    </location>
</feature>
<evidence type="ECO:0000313" key="6">
    <source>
        <dbReference type="Proteomes" id="UP001054837"/>
    </source>
</evidence>
<dbReference type="PANTHER" id="PTHR45080">
    <property type="entry name" value="CONTACTIN 5"/>
    <property type="match status" value="1"/>
</dbReference>
<evidence type="ECO:0000256" key="3">
    <source>
        <dbReference type="SAM" id="SignalP"/>
    </source>
</evidence>
<feature type="domain" description="Ig-like" evidence="4">
    <location>
        <begin position="992"/>
        <end position="1083"/>
    </location>
</feature>
<dbReference type="InterPro" id="IPR007110">
    <property type="entry name" value="Ig-like_dom"/>
</dbReference>
<feature type="domain" description="Ig-like" evidence="4">
    <location>
        <begin position="1703"/>
        <end position="1792"/>
    </location>
</feature>
<dbReference type="Proteomes" id="UP001054837">
    <property type="component" value="Unassembled WGS sequence"/>
</dbReference>
<keyword evidence="1" id="KW-1015">Disulfide bond</keyword>
<dbReference type="FunFam" id="2.60.40.10:FF:000333">
    <property type="entry name" value="Down syndrome cell adhesion molecule"/>
    <property type="match status" value="11"/>
</dbReference>
<evidence type="ECO:0000256" key="2">
    <source>
        <dbReference type="ARBA" id="ARBA00023319"/>
    </source>
</evidence>
<dbReference type="InterPro" id="IPR013098">
    <property type="entry name" value="Ig_I-set"/>
</dbReference>
<feature type="domain" description="Ig-like" evidence="4">
    <location>
        <begin position="233"/>
        <end position="321"/>
    </location>
</feature>
<feature type="chain" id="PRO_5043966219" evidence="3">
    <location>
        <begin position="22"/>
        <end position="2273"/>
    </location>
</feature>
<dbReference type="InterPro" id="IPR013783">
    <property type="entry name" value="Ig-like_fold"/>
</dbReference>
<protein>
    <submittedName>
        <fullName evidence="5">Titin</fullName>
    </submittedName>
</protein>
<dbReference type="Gene3D" id="2.60.40.10">
    <property type="entry name" value="Immunoglobulins"/>
    <property type="match status" value="24"/>
</dbReference>
<dbReference type="InterPro" id="IPR036179">
    <property type="entry name" value="Ig-like_dom_sf"/>
</dbReference>
<keyword evidence="2" id="KW-0393">Immunoglobulin domain</keyword>
<feature type="domain" description="Ig-like" evidence="4">
    <location>
        <begin position="2174"/>
        <end position="2266"/>
    </location>
</feature>
<feature type="domain" description="Ig-like" evidence="4">
    <location>
        <begin position="329"/>
        <end position="406"/>
    </location>
</feature>
<dbReference type="GO" id="GO:0008046">
    <property type="term" value="F:axon guidance receptor activity"/>
    <property type="evidence" value="ECO:0007669"/>
    <property type="project" value="TreeGrafter"/>
</dbReference>
<feature type="domain" description="Ig-like" evidence="4">
    <location>
        <begin position="1415"/>
        <end position="1506"/>
    </location>
</feature>
<feature type="domain" description="Ig-like" evidence="4">
    <location>
        <begin position="603"/>
        <end position="694"/>
    </location>
</feature>
<feature type="domain" description="Ig-like" evidence="4">
    <location>
        <begin position="24"/>
        <end position="116"/>
    </location>
</feature>
<name>A0AAV4RST1_9ARAC</name>
<feature type="domain" description="Ig-like" evidence="4">
    <location>
        <begin position="137"/>
        <end position="222"/>
    </location>
</feature>
<feature type="domain" description="Ig-like" evidence="4">
    <location>
        <begin position="1983"/>
        <end position="2076"/>
    </location>
</feature>
<reference evidence="5 6" key="1">
    <citation type="submission" date="2021-06" db="EMBL/GenBank/DDBJ databases">
        <title>Caerostris darwini draft genome.</title>
        <authorList>
            <person name="Kono N."/>
            <person name="Arakawa K."/>
        </authorList>
    </citation>
    <scope>NUCLEOTIDE SEQUENCE [LARGE SCALE GENOMIC DNA]</scope>
</reference>